<name>A0A7X2ZF17_9BACL</name>
<comment type="caution">
    <text evidence="2">The sequence shown here is derived from an EMBL/GenBank/DDBJ whole genome shotgun (WGS) entry which is preliminary data.</text>
</comment>
<dbReference type="Proteomes" id="UP000450917">
    <property type="component" value="Unassembled WGS sequence"/>
</dbReference>
<feature type="compositionally biased region" description="Low complexity" evidence="1">
    <location>
        <begin position="1"/>
        <end position="22"/>
    </location>
</feature>
<keyword evidence="3" id="KW-1185">Reference proteome</keyword>
<sequence>MALKISTDQELSSSSDTDSTLTPAPNSAPPAPKEKIPDGSVTVQLPLFDLYVNGQQIVNDATEYPVILYNDITYFPMTWNYTQALALETKWDAEVGFVVRKTDNEAGALDLDWGTPSSKLYAKLPAFNVYVNDAWIDNAKEPYPILVLNDITYFPMTWKFAVEELGLTMKFENDAFYISK</sequence>
<dbReference type="RefSeq" id="WP_155615699.1">
    <property type="nucleotide sequence ID" value="NZ_WNZX01000031.1"/>
</dbReference>
<feature type="region of interest" description="Disordered" evidence="1">
    <location>
        <begin position="1"/>
        <end position="38"/>
    </location>
</feature>
<protein>
    <submittedName>
        <fullName evidence="2">YHYH domain-containing protein</fullName>
    </submittedName>
</protein>
<accession>A0A7X2ZF17</accession>
<evidence type="ECO:0000313" key="2">
    <source>
        <dbReference type="EMBL" id="MUG73738.1"/>
    </source>
</evidence>
<organism evidence="2 3">
    <name type="scientific">Paenibacillus validus</name>
    <dbReference type="NCBI Taxonomy" id="44253"/>
    <lineage>
        <taxon>Bacteria</taxon>
        <taxon>Bacillati</taxon>
        <taxon>Bacillota</taxon>
        <taxon>Bacilli</taxon>
        <taxon>Bacillales</taxon>
        <taxon>Paenibacillaceae</taxon>
        <taxon>Paenibacillus</taxon>
    </lineage>
</organism>
<proteinExistence type="predicted"/>
<gene>
    <name evidence="2" type="ORF">GNP93_24325</name>
</gene>
<dbReference type="AlphaFoldDB" id="A0A7X2ZF17"/>
<evidence type="ECO:0000313" key="3">
    <source>
        <dbReference type="Proteomes" id="UP000450917"/>
    </source>
</evidence>
<evidence type="ECO:0000256" key="1">
    <source>
        <dbReference type="SAM" id="MobiDB-lite"/>
    </source>
</evidence>
<reference evidence="2 3" key="1">
    <citation type="submission" date="2019-11" db="EMBL/GenBank/DDBJ databases">
        <title>Draft genome sequences of five Paenibacillus species of dairy origin.</title>
        <authorList>
            <person name="Olajide A.M."/>
            <person name="Chen S."/>
            <person name="Lapointe G."/>
        </authorList>
    </citation>
    <scope>NUCLEOTIDE SEQUENCE [LARGE SCALE GENOMIC DNA]</scope>
    <source>
        <strain evidence="2 3">2CS3</strain>
    </source>
</reference>
<dbReference type="EMBL" id="WNZX01000031">
    <property type="protein sequence ID" value="MUG73738.1"/>
    <property type="molecule type" value="Genomic_DNA"/>
</dbReference>